<evidence type="ECO:0000313" key="3">
    <source>
        <dbReference type="Proteomes" id="UP001165205"/>
    </source>
</evidence>
<dbReference type="EMBL" id="BSYA01000003">
    <property type="protein sequence ID" value="GMG22993.1"/>
    <property type="molecule type" value="Genomic_DNA"/>
</dbReference>
<name>A0AAN4YBJ0_ASPOZ</name>
<evidence type="ECO:0000313" key="2">
    <source>
        <dbReference type="EMBL" id="GMG22993.1"/>
    </source>
</evidence>
<dbReference type="AlphaFoldDB" id="A0AAN4YBJ0"/>
<sequence length="368" mass="40846">MPPPYNPISTSKQHHKSQHRPGIVHILCGNRQCRWKRQKDNKIGSKKDGKQIHGETPFAQRKCAPWDILWRSETLEHEKDEGDQVGDVEAQCAERKDCIECRGRADLDEGEGEHARCDEEESAEGDFIGWVDAGEEVGEGEAVIACECPGQAGYGGETVKEGDPAGEHAHRHQHVGCCFGARGLVGDCDDGVARGAQHGLSVVAHAVQDCDEVGEGKGSVDHGAEDHGPGHDHFGVFDFFGHVNYSVEACLHRLDPCENNEYCNGDGQEDNVHDSCSDFNSSQNATREDIDQNWDNRNGPHEQRTAPSDKFIVRMRQHNQALDLGSDKVRGDADESRPREDGDPTCFHQQLTQRKQRIMQPEAHPERN</sequence>
<feature type="region of interest" description="Disordered" evidence="1">
    <location>
        <begin position="273"/>
        <end position="368"/>
    </location>
</feature>
<comment type="caution">
    <text evidence="2">The sequence shown here is derived from an EMBL/GenBank/DDBJ whole genome shotgun (WGS) entry which is preliminary data.</text>
</comment>
<accession>A0AAN4YBJ0</accession>
<feature type="region of interest" description="Disordered" evidence="1">
    <location>
        <begin position="1"/>
        <end position="20"/>
    </location>
</feature>
<dbReference type="Proteomes" id="UP001165205">
    <property type="component" value="Unassembled WGS sequence"/>
</dbReference>
<proteinExistence type="predicted"/>
<evidence type="ECO:0000256" key="1">
    <source>
        <dbReference type="SAM" id="MobiDB-lite"/>
    </source>
</evidence>
<protein>
    <submittedName>
        <fullName evidence="2">Unnamed protein product</fullName>
    </submittedName>
</protein>
<organism evidence="2 3">
    <name type="scientific">Aspergillus oryzae</name>
    <name type="common">Yellow koji mold</name>
    <dbReference type="NCBI Taxonomy" id="5062"/>
    <lineage>
        <taxon>Eukaryota</taxon>
        <taxon>Fungi</taxon>
        <taxon>Dikarya</taxon>
        <taxon>Ascomycota</taxon>
        <taxon>Pezizomycotina</taxon>
        <taxon>Eurotiomycetes</taxon>
        <taxon>Eurotiomycetidae</taxon>
        <taxon>Eurotiales</taxon>
        <taxon>Aspergillaceae</taxon>
        <taxon>Aspergillus</taxon>
        <taxon>Aspergillus subgen. Circumdati</taxon>
    </lineage>
</organism>
<feature type="compositionally biased region" description="Basic and acidic residues" evidence="1">
    <location>
        <begin position="325"/>
        <end position="342"/>
    </location>
</feature>
<reference evidence="2" key="1">
    <citation type="submission" date="2023-04" db="EMBL/GenBank/DDBJ databases">
        <title>Aspergillus oryzae NBRC 4228.</title>
        <authorList>
            <person name="Ichikawa N."/>
            <person name="Sato H."/>
            <person name="Tonouchi N."/>
        </authorList>
    </citation>
    <scope>NUCLEOTIDE SEQUENCE</scope>
    <source>
        <strain evidence="2">NBRC 4228</strain>
    </source>
</reference>
<gene>
    <name evidence="2" type="ORF">Aory04_000052800</name>
</gene>